<gene>
    <name evidence="2" type="ORF">EGYM00392_LOCUS54916</name>
</gene>
<reference evidence="2" key="1">
    <citation type="submission" date="2021-01" db="EMBL/GenBank/DDBJ databases">
        <authorList>
            <person name="Corre E."/>
            <person name="Pelletier E."/>
            <person name="Niang G."/>
            <person name="Scheremetjew M."/>
            <person name="Finn R."/>
            <person name="Kale V."/>
            <person name="Holt S."/>
            <person name="Cochrane G."/>
            <person name="Meng A."/>
            <person name="Brown T."/>
            <person name="Cohen L."/>
        </authorList>
    </citation>
    <scope>NUCLEOTIDE SEQUENCE</scope>
    <source>
        <strain evidence="2">NIES-381</strain>
    </source>
</reference>
<feature type="region of interest" description="Disordered" evidence="1">
    <location>
        <begin position="68"/>
        <end position="91"/>
    </location>
</feature>
<feature type="compositionally biased region" description="Basic and acidic residues" evidence="1">
    <location>
        <begin position="108"/>
        <end position="125"/>
    </location>
</feature>
<sequence length="125" mass="14110">MWAVLHTKAATMNGSALYNQLPDTGGFEQRPAAHTEQNRSTQAHHYYKYFLRWGFHDMNEHTLENYHQPVPTTPMPMVAGGGDLSKYHSGGGRRKMVSQRFFMLLPRSKSDHSKQGGGVGDDHHS</sequence>
<dbReference type="EMBL" id="HBGA01151093">
    <property type="protein sequence ID" value="CAD9043733.1"/>
    <property type="molecule type" value="Transcribed_RNA"/>
</dbReference>
<organism evidence="2">
    <name type="scientific">Eutreptiella gymnastica</name>
    <dbReference type="NCBI Taxonomy" id="73025"/>
    <lineage>
        <taxon>Eukaryota</taxon>
        <taxon>Discoba</taxon>
        <taxon>Euglenozoa</taxon>
        <taxon>Euglenida</taxon>
        <taxon>Spirocuta</taxon>
        <taxon>Euglenophyceae</taxon>
        <taxon>Eutreptiales</taxon>
        <taxon>Eutreptiaceae</taxon>
        <taxon>Eutreptiella</taxon>
    </lineage>
</organism>
<proteinExistence type="predicted"/>
<dbReference type="AlphaFoldDB" id="A0A7S1JGW5"/>
<accession>A0A7S1JGW5</accession>
<name>A0A7S1JGW5_9EUGL</name>
<evidence type="ECO:0000313" key="2">
    <source>
        <dbReference type="EMBL" id="CAD9043733.1"/>
    </source>
</evidence>
<protein>
    <submittedName>
        <fullName evidence="2">Uncharacterized protein</fullName>
    </submittedName>
</protein>
<feature type="region of interest" description="Disordered" evidence="1">
    <location>
        <begin position="105"/>
        <end position="125"/>
    </location>
</feature>
<evidence type="ECO:0000256" key="1">
    <source>
        <dbReference type="SAM" id="MobiDB-lite"/>
    </source>
</evidence>